<comment type="subcellular location">
    <subcellularLocation>
        <location evidence="1">Nucleus</location>
    </subcellularLocation>
</comment>
<dbReference type="InterPro" id="IPR004979">
    <property type="entry name" value="TF_AP2"/>
</dbReference>
<keyword evidence="6" id="KW-0539">Nucleus</keyword>
<evidence type="ECO:0000313" key="8">
    <source>
        <dbReference type="EMBL" id="CAD6194352.1"/>
    </source>
</evidence>
<keyword evidence="5" id="KW-0804">Transcription</keyword>
<dbReference type="PANTHER" id="PTHR10812">
    <property type="entry name" value="TRANSCRIPTION FACTOR AP-2"/>
    <property type="match status" value="1"/>
</dbReference>
<evidence type="ECO:0000256" key="5">
    <source>
        <dbReference type="ARBA" id="ARBA00023163"/>
    </source>
</evidence>
<accession>A0A8S1HHA1</accession>
<gene>
    <name evidence="8" type="ORF">CAUJ_LOCUS10271</name>
</gene>
<keyword evidence="4" id="KW-0238">DNA-binding</keyword>
<dbReference type="GO" id="GO:0005634">
    <property type="term" value="C:nucleus"/>
    <property type="evidence" value="ECO:0007669"/>
    <property type="project" value="UniProtKB-SubCell"/>
</dbReference>
<evidence type="ECO:0000256" key="3">
    <source>
        <dbReference type="ARBA" id="ARBA00023015"/>
    </source>
</evidence>
<dbReference type="Proteomes" id="UP000835052">
    <property type="component" value="Unassembled WGS sequence"/>
</dbReference>
<dbReference type="PANTHER" id="PTHR10812:SF17">
    <property type="entry name" value="TRANSCRIPTION FACTOR AP-2, ISOFORM D"/>
    <property type="match status" value="1"/>
</dbReference>
<keyword evidence="9" id="KW-1185">Reference proteome</keyword>
<evidence type="ECO:0000256" key="6">
    <source>
        <dbReference type="ARBA" id="ARBA00023242"/>
    </source>
</evidence>
<dbReference type="GO" id="GO:0000977">
    <property type="term" value="F:RNA polymerase II transcription regulatory region sequence-specific DNA binding"/>
    <property type="evidence" value="ECO:0007669"/>
    <property type="project" value="TreeGrafter"/>
</dbReference>
<keyword evidence="3" id="KW-0805">Transcription regulation</keyword>
<evidence type="ECO:0000256" key="2">
    <source>
        <dbReference type="ARBA" id="ARBA00007770"/>
    </source>
</evidence>
<dbReference type="OrthoDB" id="6252992at2759"/>
<dbReference type="GO" id="GO:0000981">
    <property type="term" value="F:DNA-binding transcription factor activity, RNA polymerase II-specific"/>
    <property type="evidence" value="ECO:0007669"/>
    <property type="project" value="TreeGrafter"/>
</dbReference>
<dbReference type="EMBL" id="CAJGYM010000043">
    <property type="protein sequence ID" value="CAD6194352.1"/>
    <property type="molecule type" value="Genomic_DNA"/>
</dbReference>
<evidence type="ECO:0000256" key="1">
    <source>
        <dbReference type="ARBA" id="ARBA00004123"/>
    </source>
</evidence>
<evidence type="ECO:0000313" key="9">
    <source>
        <dbReference type="Proteomes" id="UP000835052"/>
    </source>
</evidence>
<evidence type="ECO:0000256" key="4">
    <source>
        <dbReference type="ARBA" id="ARBA00023125"/>
    </source>
</evidence>
<dbReference type="PRINTS" id="PR01748">
    <property type="entry name" value="AP2TNSCPFCT"/>
</dbReference>
<comment type="caution">
    <text evidence="8">The sequence shown here is derived from an EMBL/GenBank/DDBJ whole genome shotgun (WGS) entry which is preliminary data.</text>
</comment>
<name>A0A8S1HHA1_9PELO</name>
<sequence length="245" mass="27209">MASGCVRTFEMEEQQEEALTLNMMSGKKKIQRRLGHPENLNASILGGILRRAKSKNGGRELRETLEKLGLNLPAGRRKSATVTLLTSMVEGEAEHLGRDFSYICEKEFPAKALGQHVVATRKKLDSENIQKRREDLNTALAVVNEMINMMSKPIDPALKEPLDTFNLYTHNFGTTALLAGYLTMKRFIEAQIQCLTEVTLKPKPTATEASINQANILLSIPAFQNSNFSALASFLKLAEANKAQF</sequence>
<dbReference type="InterPro" id="IPR013854">
    <property type="entry name" value="TF_AP2_C"/>
</dbReference>
<dbReference type="GO" id="GO:0042127">
    <property type="term" value="P:regulation of cell population proliferation"/>
    <property type="evidence" value="ECO:0007669"/>
    <property type="project" value="TreeGrafter"/>
</dbReference>
<organism evidence="8 9">
    <name type="scientific">Caenorhabditis auriculariae</name>
    <dbReference type="NCBI Taxonomy" id="2777116"/>
    <lineage>
        <taxon>Eukaryota</taxon>
        <taxon>Metazoa</taxon>
        <taxon>Ecdysozoa</taxon>
        <taxon>Nematoda</taxon>
        <taxon>Chromadorea</taxon>
        <taxon>Rhabditida</taxon>
        <taxon>Rhabditina</taxon>
        <taxon>Rhabditomorpha</taxon>
        <taxon>Rhabditoidea</taxon>
        <taxon>Rhabditidae</taxon>
        <taxon>Peloderinae</taxon>
        <taxon>Caenorhabditis</taxon>
    </lineage>
</organism>
<dbReference type="AlphaFoldDB" id="A0A8S1HHA1"/>
<reference evidence="8" key="1">
    <citation type="submission" date="2020-10" db="EMBL/GenBank/DDBJ databases">
        <authorList>
            <person name="Kikuchi T."/>
        </authorList>
    </citation>
    <scope>NUCLEOTIDE SEQUENCE</scope>
    <source>
        <strain evidence="8">NKZ352</strain>
    </source>
</reference>
<evidence type="ECO:0000259" key="7">
    <source>
        <dbReference type="Pfam" id="PF03299"/>
    </source>
</evidence>
<protein>
    <recommendedName>
        <fullName evidence="7">Transcription factor AP-2 C-terminal domain-containing protein</fullName>
    </recommendedName>
</protein>
<proteinExistence type="inferred from homology"/>
<comment type="similarity">
    <text evidence="2">Belongs to the AP-2 family.</text>
</comment>
<dbReference type="Pfam" id="PF03299">
    <property type="entry name" value="TF_AP-2"/>
    <property type="match status" value="1"/>
</dbReference>
<feature type="domain" description="Transcription factor AP-2 C-terminal" evidence="7">
    <location>
        <begin position="30"/>
        <end position="189"/>
    </location>
</feature>